<dbReference type="InParanoid" id="A0BFM4"/>
<evidence type="ECO:0000313" key="2">
    <source>
        <dbReference type="Proteomes" id="UP000000600"/>
    </source>
</evidence>
<dbReference type="Proteomes" id="UP000000600">
    <property type="component" value="Unassembled WGS sequence"/>
</dbReference>
<dbReference type="EMBL" id="CT867991">
    <property type="protein sequence ID" value="CAK57341.1"/>
    <property type="molecule type" value="Genomic_DNA"/>
</dbReference>
<accession>A0BFM4</accession>
<name>A0BFM4_PARTE</name>
<reference evidence="1 2" key="1">
    <citation type="journal article" date="2006" name="Nature">
        <title>Global trends of whole-genome duplications revealed by the ciliate Paramecium tetraurelia.</title>
        <authorList>
            <consortium name="Genoscope"/>
            <person name="Aury J.-M."/>
            <person name="Jaillon O."/>
            <person name="Duret L."/>
            <person name="Noel B."/>
            <person name="Jubin C."/>
            <person name="Porcel B.M."/>
            <person name="Segurens B."/>
            <person name="Daubin V."/>
            <person name="Anthouard V."/>
            <person name="Aiach N."/>
            <person name="Arnaiz O."/>
            <person name="Billaut A."/>
            <person name="Beisson J."/>
            <person name="Blanc I."/>
            <person name="Bouhouche K."/>
            <person name="Camara F."/>
            <person name="Duharcourt S."/>
            <person name="Guigo R."/>
            <person name="Gogendeau D."/>
            <person name="Katinka M."/>
            <person name="Keller A.-M."/>
            <person name="Kissmehl R."/>
            <person name="Klotz C."/>
            <person name="Koll F."/>
            <person name="Le Moue A."/>
            <person name="Lepere C."/>
            <person name="Malinsky S."/>
            <person name="Nowacki M."/>
            <person name="Nowak J.K."/>
            <person name="Plattner H."/>
            <person name="Poulain J."/>
            <person name="Ruiz F."/>
            <person name="Serrano V."/>
            <person name="Zagulski M."/>
            <person name="Dessen P."/>
            <person name="Betermier M."/>
            <person name="Weissenbach J."/>
            <person name="Scarpelli C."/>
            <person name="Schachter V."/>
            <person name="Sperling L."/>
            <person name="Meyer E."/>
            <person name="Cohen J."/>
            <person name="Wincker P."/>
        </authorList>
    </citation>
    <scope>NUCLEOTIDE SEQUENCE [LARGE SCALE GENOMIC DNA]</scope>
    <source>
        <strain evidence="1 2">Stock d4-2</strain>
    </source>
</reference>
<proteinExistence type="predicted"/>
<gene>
    <name evidence="1" type="ORF">GSPATT00028376001</name>
</gene>
<evidence type="ECO:0000313" key="1">
    <source>
        <dbReference type="EMBL" id="CAK57341.1"/>
    </source>
</evidence>
<dbReference type="RefSeq" id="XP_001424739.1">
    <property type="nucleotide sequence ID" value="XM_001424702.1"/>
</dbReference>
<protein>
    <submittedName>
        <fullName evidence="1">Uncharacterized protein</fullName>
    </submittedName>
</protein>
<keyword evidence="2" id="KW-1185">Reference proteome</keyword>
<dbReference type="GeneID" id="5010523"/>
<sequence>MDDNPKFKHNLLRISKEKNAFIDEILKLFHSRLVTIKDIDVPSLKSSGNSTTQYDLLKAFRVQPEQFLLIKISLTQIDNESNRNNIFLIRRFLFVIHSNYCWLSNPITRNKSHHPLCLKLELLGVPHILVTYDLLKVYTLFVCSIPNQTQKDSICPG</sequence>
<dbReference type="HOGENOM" id="CLU_1681298_0_0_1"/>
<dbReference type="KEGG" id="ptm:GSPATT00028376001"/>
<dbReference type="AlphaFoldDB" id="A0BFM4"/>
<organism evidence="1 2">
    <name type="scientific">Paramecium tetraurelia</name>
    <dbReference type="NCBI Taxonomy" id="5888"/>
    <lineage>
        <taxon>Eukaryota</taxon>
        <taxon>Sar</taxon>
        <taxon>Alveolata</taxon>
        <taxon>Ciliophora</taxon>
        <taxon>Intramacronucleata</taxon>
        <taxon>Oligohymenophorea</taxon>
        <taxon>Peniculida</taxon>
        <taxon>Parameciidae</taxon>
        <taxon>Paramecium</taxon>
    </lineage>
</organism>